<protein>
    <submittedName>
        <fullName evidence="2">Uncharacterized protein</fullName>
    </submittedName>
</protein>
<feature type="region of interest" description="Disordered" evidence="1">
    <location>
        <begin position="767"/>
        <end position="795"/>
    </location>
</feature>
<reference evidence="2" key="2">
    <citation type="submission" date="2020-09" db="EMBL/GenBank/DDBJ databases">
        <title>Reference genome assembly for Australian Ascochyta lentis isolate Al4.</title>
        <authorList>
            <person name="Lee R.C."/>
            <person name="Farfan-Caceres L.M."/>
            <person name="Debler J.W."/>
            <person name="Williams A.H."/>
            <person name="Henares B.M."/>
        </authorList>
    </citation>
    <scope>NUCLEOTIDE SEQUENCE</scope>
    <source>
        <strain evidence="2">Al4</strain>
    </source>
</reference>
<feature type="compositionally biased region" description="Basic and acidic residues" evidence="1">
    <location>
        <begin position="300"/>
        <end position="313"/>
    </location>
</feature>
<feature type="region of interest" description="Disordered" evidence="1">
    <location>
        <begin position="358"/>
        <end position="427"/>
    </location>
</feature>
<dbReference type="AlphaFoldDB" id="A0A8H7MFL1"/>
<feature type="compositionally biased region" description="Low complexity" evidence="1">
    <location>
        <begin position="369"/>
        <end position="380"/>
    </location>
</feature>
<feature type="compositionally biased region" description="Polar residues" evidence="1">
    <location>
        <begin position="106"/>
        <end position="122"/>
    </location>
</feature>
<feature type="compositionally biased region" description="Polar residues" evidence="1">
    <location>
        <begin position="61"/>
        <end position="70"/>
    </location>
</feature>
<gene>
    <name evidence="2" type="ORF">EKO04_002770</name>
</gene>
<evidence type="ECO:0000313" key="3">
    <source>
        <dbReference type="Proteomes" id="UP000651452"/>
    </source>
</evidence>
<feature type="region of interest" description="Disordered" evidence="1">
    <location>
        <begin position="1"/>
        <end position="152"/>
    </location>
</feature>
<dbReference type="OrthoDB" id="270171at2759"/>
<evidence type="ECO:0000256" key="1">
    <source>
        <dbReference type="SAM" id="MobiDB-lite"/>
    </source>
</evidence>
<feature type="region of interest" description="Disordered" evidence="1">
    <location>
        <begin position="455"/>
        <end position="479"/>
    </location>
</feature>
<feature type="compositionally biased region" description="Basic and acidic residues" evidence="1">
    <location>
        <begin position="124"/>
        <end position="137"/>
    </location>
</feature>
<feature type="region of interest" description="Disordered" evidence="1">
    <location>
        <begin position="573"/>
        <end position="622"/>
    </location>
</feature>
<feature type="compositionally biased region" description="Polar residues" evidence="1">
    <location>
        <begin position="281"/>
        <end position="296"/>
    </location>
</feature>
<name>A0A8H7MFL1_9PLEO</name>
<comment type="caution">
    <text evidence="2">The sequence shown here is derived from an EMBL/GenBank/DDBJ whole genome shotgun (WGS) entry which is preliminary data.</text>
</comment>
<organism evidence="2 3">
    <name type="scientific">Ascochyta lentis</name>
    <dbReference type="NCBI Taxonomy" id="205686"/>
    <lineage>
        <taxon>Eukaryota</taxon>
        <taxon>Fungi</taxon>
        <taxon>Dikarya</taxon>
        <taxon>Ascomycota</taxon>
        <taxon>Pezizomycotina</taxon>
        <taxon>Dothideomycetes</taxon>
        <taxon>Pleosporomycetidae</taxon>
        <taxon>Pleosporales</taxon>
        <taxon>Pleosporineae</taxon>
        <taxon>Didymellaceae</taxon>
        <taxon>Ascochyta</taxon>
    </lineage>
</organism>
<dbReference type="Proteomes" id="UP000651452">
    <property type="component" value="Unassembled WGS sequence"/>
</dbReference>
<sequence>MRRGYDQPTSSSASRSSNTIAREQTQHTRQGRNDAPSQADSISARRKSSNQPNLSLPPQPGDVQSASSGRKSPAYLEGKNPYGQILDDVDHPYRKPKATGGAPSQLGATSSGRLRTSGSFNFKTRPEPKAEPERDFAAPDPSPPQVFPRTPAKPVSVRAARDFFKNKASQHRSAPPFPPPAAATAKGVSAKTQMTEEHACTLPHHHSRDEATLPNTRIAIRSDMDMKPSVTHPPPETSNHLEPSQRTNPFARPKSDSLVPYINAREATTPQDPPAYIDTLPTHSKTGSGGRSSTNAFEAAPRDVRPLGEKQRAVGDNPKASETSSTLLTALEHTNRANDYRISDETVRYRPTHSITAAESDQGAAEEAPPSSHQTQSSQPRRTVRRADEEEYGSTTRRFRRRESLSTPLTHEGTSAARMTRSRSHRSLATNLCESAQQDNETGPRNVLKRVADTASNSFSHDGSGSTPPLSRRSTAPGPIQKVIGHTCSDGPNIAVPDHVDWRGAYGRRRTQDFGYPGARIKPRSTFRTYKPLQEPDRWTKRACGHFSFMGSIESRESASKKLCYHCRTKPPFPGSRSVKQQRIRRRAATDSLSLSSRSSEKDNGTHCRGSRHSRYHSEYPSADKCSDTLAKDLGNIIDAIMEEHSSTLQSVINNISLTQPSLAQLRSVPEDLVQKCEIEGTCTHLFHSRSPRTHQQPPCPYVPPKTAEKLNVGATGLLAPNINDRRSILRKSIKTISDLIDLINSAADDLGIDLDRRPSAKDDELFESAPVQDSSTTPLTSRNSVSEVPGDLPGEIKSAQESWLEETRKYLNELLEACTQLTKKFDDIAAISGVPCHERRNPESAFDPSQQKLRKVSSRLSRESTSLKDKFIDLEEIQSDKIQNWVEVARSELPTAVGSITTVLDSFPVLTFESLLHKRSETGSTHQLEAVYDDHTLLQHSYTEPIVKSKDHISRFKHPVQLASFDCEEGCSLMSLEHTNTSDTVGSKSLLEQRLPEREMALEPETPEQMNTPRTTLLSAIMPQYGDYQSPFFFSSSEL</sequence>
<proteinExistence type="predicted"/>
<accession>A0A8H7MFL1</accession>
<feature type="compositionally biased region" description="Polar residues" evidence="1">
    <location>
        <begin position="237"/>
        <end position="248"/>
    </location>
</feature>
<feature type="compositionally biased region" description="Polar residues" evidence="1">
    <location>
        <begin position="772"/>
        <end position="787"/>
    </location>
</feature>
<dbReference type="EMBL" id="RZGK01000005">
    <property type="protein sequence ID" value="KAF9698811.1"/>
    <property type="molecule type" value="Genomic_DNA"/>
</dbReference>
<feature type="compositionally biased region" description="Polar residues" evidence="1">
    <location>
        <begin position="455"/>
        <end position="474"/>
    </location>
</feature>
<keyword evidence="3" id="KW-1185">Reference proteome</keyword>
<feature type="region of interest" description="Disordered" evidence="1">
    <location>
        <begin position="166"/>
        <end position="332"/>
    </location>
</feature>
<evidence type="ECO:0000313" key="2">
    <source>
        <dbReference type="EMBL" id="KAF9698811.1"/>
    </source>
</evidence>
<reference evidence="2" key="1">
    <citation type="submission" date="2018-12" db="EMBL/GenBank/DDBJ databases">
        <authorList>
            <person name="Syme R.A."/>
            <person name="Farfan-Caceres L."/>
            <person name="Lichtenzveig J."/>
        </authorList>
    </citation>
    <scope>NUCLEOTIDE SEQUENCE</scope>
    <source>
        <strain evidence="2">Al4</strain>
    </source>
</reference>